<comment type="caution">
    <text evidence="2">The sequence shown here is derived from an EMBL/GenBank/DDBJ whole genome shotgun (WGS) entry which is preliminary data.</text>
</comment>
<proteinExistence type="predicted"/>
<feature type="coiled-coil region" evidence="1">
    <location>
        <begin position="505"/>
        <end position="532"/>
    </location>
</feature>
<keyword evidence="3" id="KW-1185">Reference proteome</keyword>
<sequence>MVDLRLANSTQFAKLSEELALKPELGRLIQEIRLHSNQNMVPPLYKFLRLTPNLKIITGKLDGRLVDELLSSPECSALKLEQLPRINGFNNELYLKNLLRFKQTLRSANFTFDATTNWTDYISVGNSLDQFDHLQHLTIEDCYCFKNLRDLDSVLGKCNQIEELSISVNQEEDYIHTRKAKLDQWLTDSVQRVEAVKSLKITFMDDSLDNEEEKQPHEYGPDWMDYLAHKYPNFYDLDALKRFVDILGTQSVYIRYEVGFYCILSGLCMVSATKKRQGDYTTFAITVSDDGSTEATTISVMSLFATRTIKKLRMNLYETQNSVLFNAFMKCNLNIESFEELAIDNLPEEHLQQPIFATLQQLGIDNSAFNCNFMKQVNTYIPNLAHLTLVDCTSWGNVLLPSIQLTSLSLTSSGFNNDLKKYTRLLFKLYTTKCSEQMFIAAPNMPLQRVTKEDVRLLGRSAFHIECGSLKHLSVNIGDFKFEMTFDDDTNLIKSVDRGIEDSYYSRLQRKTKILEKRYKEMTTRVKVAEKKYSKSKKYLNASQIQAIEDSVAPQI</sequence>
<dbReference type="EMBL" id="AMYB01000002">
    <property type="protein sequence ID" value="OAD07022.1"/>
    <property type="molecule type" value="Genomic_DNA"/>
</dbReference>
<keyword evidence="1" id="KW-0175">Coiled coil</keyword>
<name>A0A162TTJ4_MUCCL</name>
<evidence type="ECO:0000313" key="3">
    <source>
        <dbReference type="Proteomes" id="UP000077051"/>
    </source>
</evidence>
<dbReference type="OrthoDB" id="2757906at2759"/>
<protein>
    <submittedName>
        <fullName evidence="2">Uncharacterized protein</fullName>
    </submittedName>
</protein>
<evidence type="ECO:0000313" key="2">
    <source>
        <dbReference type="EMBL" id="OAD07022.1"/>
    </source>
</evidence>
<dbReference type="VEuPathDB" id="FungiDB:MUCCIDRAFT_107621"/>
<gene>
    <name evidence="2" type="ORF">MUCCIDRAFT_107621</name>
</gene>
<evidence type="ECO:0000256" key="1">
    <source>
        <dbReference type="SAM" id="Coils"/>
    </source>
</evidence>
<accession>A0A162TTJ4</accession>
<organism evidence="2 3">
    <name type="scientific">Mucor lusitanicus CBS 277.49</name>
    <dbReference type="NCBI Taxonomy" id="747725"/>
    <lineage>
        <taxon>Eukaryota</taxon>
        <taxon>Fungi</taxon>
        <taxon>Fungi incertae sedis</taxon>
        <taxon>Mucoromycota</taxon>
        <taxon>Mucoromycotina</taxon>
        <taxon>Mucoromycetes</taxon>
        <taxon>Mucorales</taxon>
        <taxon>Mucorineae</taxon>
        <taxon>Mucoraceae</taxon>
        <taxon>Mucor</taxon>
    </lineage>
</organism>
<dbReference type="AlphaFoldDB" id="A0A162TTJ4"/>
<reference evidence="2 3" key="1">
    <citation type="submission" date="2015-06" db="EMBL/GenBank/DDBJ databases">
        <title>Expansion of signal transduction pathways in fungi by whole-genome duplication.</title>
        <authorList>
            <consortium name="DOE Joint Genome Institute"/>
            <person name="Corrochano L.M."/>
            <person name="Kuo A."/>
            <person name="Marcet-Houben M."/>
            <person name="Polaino S."/>
            <person name="Salamov A."/>
            <person name="Villalobos J.M."/>
            <person name="Alvarez M.I."/>
            <person name="Avalos J."/>
            <person name="Benito E.P."/>
            <person name="Benoit I."/>
            <person name="Burger G."/>
            <person name="Camino L.P."/>
            <person name="Canovas D."/>
            <person name="Cerda-Olmedo E."/>
            <person name="Cheng J.-F."/>
            <person name="Dominguez A."/>
            <person name="Elias M."/>
            <person name="Eslava A.P."/>
            <person name="Glaser F."/>
            <person name="Grimwood J."/>
            <person name="Gutierrez G."/>
            <person name="Heitman J."/>
            <person name="Henrissat B."/>
            <person name="Iturriaga E.A."/>
            <person name="Lang B.F."/>
            <person name="Lavin J.L."/>
            <person name="Lee S."/>
            <person name="Li W."/>
            <person name="Lindquist E."/>
            <person name="Lopez-Garcia S."/>
            <person name="Luque E.M."/>
            <person name="Marcos A.T."/>
            <person name="Martin J."/>
            <person name="Mccluskey K."/>
            <person name="Medina H.R."/>
            <person name="Miralles-Duran A."/>
            <person name="Miyazaki A."/>
            <person name="Munoz-Torres E."/>
            <person name="Oguiza J.A."/>
            <person name="Ohm R."/>
            <person name="Olmedo M."/>
            <person name="Orejas M."/>
            <person name="Ortiz-Castellanos L."/>
            <person name="Pisabarro A.G."/>
            <person name="Rodriguez-Romero J."/>
            <person name="Ruiz-Herrera J."/>
            <person name="Ruiz-Vazquez R."/>
            <person name="Sanz C."/>
            <person name="Schackwitz W."/>
            <person name="Schmutz J."/>
            <person name="Shahriari M."/>
            <person name="Shelest E."/>
            <person name="Silva-Franco F."/>
            <person name="Soanes D."/>
            <person name="Syed K."/>
            <person name="Tagua V.G."/>
            <person name="Talbot N.J."/>
            <person name="Thon M."/>
            <person name="De Vries R.P."/>
            <person name="Wiebenga A."/>
            <person name="Yadav J.S."/>
            <person name="Braun E.L."/>
            <person name="Baker S."/>
            <person name="Garre V."/>
            <person name="Horwitz B."/>
            <person name="Torres-Martinez S."/>
            <person name="Idnurm A."/>
            <person name="Herrera-Estrella A."/>
            <person name="Gabaldon T."/>
            <person name="Grigoriev I.V."/>
        </authorList>
    </citation>
    <scope>NUCLEOTIDE SEQUENCE [LARGE SCALE GENOMIC DNA]</scope>
    <source>
        <strain evidence="2 3">CBS 277.49</strain>
    </source>
</reference>
<dbReference type="Proteomes" id="UP000077051">
    <property type="component" value="Unassembled WGS sequence"/>
</dbReference>